<dbReference type="OrthoDB" id="9794178at2"/>
<protein>
    <submittedName>
        <fullName evidence="4">DUF971 domain-containing protein</fullName>
    </submittedName>
</protein>
<evidence type="ECO:0000313" key="5">
    <source>
        <dbReference type="Proteomes" id="UP000245680"/>
    </source>
</evidence>
<dbReference type="Proteomes" id="UP000245680">
    <property type="component" value="Unassembled WGS sequence"/>
</dbReference>
<dbReference type="Pfam" id="PF06155">
    <property type="entry name" value="GBBH-like_N"/>
    <property type="match status" value="1"/>
</dbReference>
<sequence>MTATPDCRTLIIDWDSGETTQLSAALLRREARDAGSIRQRVDFGSVRVDDDIAITALAPVGSVGVNIHFSDGHDRAIYPFAYLLELSERGDK</sequence>
<dbReference type="PANTHER" id="PTHR35303">
    <property type="entry name" value="OS02G0197800 PROTEIN"/>
    <property type="match status" value="1"/>
</dbReference>
<reference evidence="4 5" key="1">
    <citation type="submission" date="2018-05" db="EMBL/GenBank/DDBJ databases">
        <title>Rhodobacteraceae gen. nov., sp. nov. isolated from sea water.</title>
        <authorList>
            <person name="Ren Y."/>
        </authorList>
    </citation>
    <scope>NUCLEOTIDE SEQUENCE [LARGE SCALE GENOMIC DNA]</scope>
    <source>
        <strain evidence="4 5">TG-679</strain>
    </source>
</reference>
<accession>A0A2V2LEY5</accession>
<dbReference type="Gene3D" id="3.30.2020.30">
    <property type="match status" value="1"/>
</dbReference>
<evidence type="ECO:0000256" key="1">
    <source>
        <dbReference type="ARBA" id="ARBA00022723"/>
    </source>
</evidence>
<evidence type="ECO:0000259" key="3">
    <source>
        <dbReference type="Pfam" id="PF06155"/>
    </source>
</evidence>
<dbReference type="InterPro" id="IPR010376">
    <property type="entry name" value="GBBH-like_N"/>
</dbReference>
<evidence type="ECO:0000313" key="4">
    <source>
        <dbReference type="EMBL" id="PWR04160.1"/>
    </source>
</evidence>
<dbReference type="RefSeq" id="WP_109810213.1">
    <property type="nucleotide sequence ID" value="NZ_QGKU01000011.1"/>
</dbReference>
<proteinExistence type="predicted"/>
<evidence type="ECO:0000256" key="2">
    <source>
        <dbReference type="ARBA" id="ARBA00023004"/>
    </source>
</evidence>
<dbReference type="EMBL" id="QGKU01000011">
    <property type="protein sequence ID" value="PWR04160.1"/>
    <property type="molecule type" value="Genomic_DNA"/>
</dbReference>
<comment type="caution">
    <text evidence="4">The sequence shown here is derived from an EMBL/GenBank/DDBJ whole genome shotgun (WGS) entry which is preliminary data.</text>
</comment>
<organism evidence="4 5">
    <name type="scientific">Meridianimarinicoccus roseus</name>
    <dbReference type="NCBI Taxonomy" id="2072018"/>
    <lineage>
        <taxon>Bacteria</taxon>
        <taxon>Pseudomonadati</taxon>
        <taxon>Pseudomonadota</taxon>
        <taxon>Alphaproteobacteria</taxon>
        <taxon>Rhodobacterales</taxon>
        <taxon>Paracoccaceae</taxon>
        <taxon>Meridianimarinicoccus</taxon>
    </lineage>
</organism>
<dbReference type="InterPro" id="IPR038492">
    <property type="entry name" value="GBBH-like_N_sf"/>
</dbReference>
<gene>
    <name evidence="4" type="ORF">DKT77_02725</name>
</gene>
<name>A0A2V2LEY5_9RHOB</name>
<keyword evidence="2" id="KW-0408">Iron</keyword>
<dbReference type="AlphaFoldDB" id="A0A2V2LEY5"/>
<keyword evidence="5" id="KW-1185">Reference proteome</keyword>
<dbReference type="GO" id="GO:0046872">
    <property type="term" value="F:metal ion binding"/>
    <property type="evidence" value="ECO:0007669"/>
    <property type="project" value="UniProtKB-KW"/>
</dbReference>
<feature type="domain" description="Gamma-butyrobetaine hydroxylase-like N-terminal" evidence="3">
    <location>
        <begin position="5"/>
        <end position="83"/>
    </location>
</feature>
<keyword evidence="1" id="KW-0479">Metal-binding</keyword>